<reference evidence="2 3" key="1">
    <citation type="submission" date="2016-01" db="EMBL/GenBank/DDBJ databases">
        <authorList>
            <person name="Oliw E.H."/>
        </authorList>
    </citation>
    <scope>NUCLEOTIDE SEQUENCE [LARGE SCALE GENOMIC DNA]</scope>
    <source>
        <strain evidence="2 3">CMW7756A</strain>
    </source>
</reference>
<dbReference type="Proteomes" id="UP000070174">
    <property type="component" value="Unassembled WGS sequence"/>
</dbReference>
<dbReference type="InterPro" id="IPR008875">
    <property type="entry name" value="TraX"/>
</dbReference>
<keyword evidence="1" id="KW-1133">Transmembrane helix</keyword>
<organism evidence="2">
    <name type="scientific">Peptoniphilus harei</name>
    <dbReference type="NCBI Taxonomy" id="54005"/>
    <lineage>
        <taxon>Bacteria</taxon>
        <taxon>Bacillati</taxon>
        <taxon>Bacillota</taxon>
        <taxon>Tissierellia</taxon>
        <taxon>Tissierellales</taxon>
        <taxon>Peptoniphilaceae</taxon>
        <taxon>Peptoniphilus</taxon>
    </lineage>
</organism>
<feature type="transmembrane region" description="Helical" evidence="1">
    <location>
        <begin position="125"/>
        <end position="143"/>
    </location>
</feature>
<protein>
    <submittedName>
        <fullName evidence="2">Protein TraX</fullName>
    </submittedName>
</protein>
<accession>A0A133PGX8</accession>
<feature type="transmembrane region" description="Helical" evidence="1">
    <location>
        <begin position="195"/>
        <end position="220"/>
    </location>
</feature>
<evidence type="ECO:0000313" key="3">
    <source>
        <dbReference type="Proteomes" id="UP000070174"/>
    </source>
</evidence>
<evidence type="ECO:0000313" key="2">
    <source>
        <dbReference type="EMBL" id="KXA27825.1"/>
    </source>
</evidence>
<evidence type="ECO:0000256" key="1">
    <source>
        <dbReference type="SAM" id="Phobius"/>
    </source>
</evidence>
<feature type="transmembrane region" description="Helical" evidence="1">
    <location>
        <begin position="62"/>
        <end position="83"/>
    </location>
</feature>
<sequence length="254" mass="29653">MSLIKTTKGRKMNKRFTNEKLRKFQILNGAQLKYIAFASMLIDHINKALIWPNLEGGGALQFISSIFDVIGRIAFPLFSFFIVEGFFRTHDKKKYLLNLLVFAVISEIPYDMFSSKVILEFRLNNVLFSLALSLISIWILDEFRKRYEDKLGKFWILISIPLLIIMFFVSNFVSGDYDFHAILTAFVFYMLYERPVAGAICAYLTIVKEVWSILGFGLTILYNGEKGKQNKIFNYLFYPVHLFILGLLRFYFNI</sequence>
<dbReference type="Pfam" id="PF05857">
    <property type="entry name" value="TraX"/>
    <property type="match status" value="1"/>
</dbReference>
<name>A0A133PGX8_9FIRM</name>
<feature type="transmembrane region" description="Helical" evidence="1">
    <location>
        <begin position="21"/>
        <end position="42"/>
    </location>
</feature>
<feature type="transmembrane region" description="Helical" evidence="1">
    <location>
        <begin position="155"/>
        <end position="175"/>
    </location>
</feature>
<keyword evidence="1" id="KW-0812">Transmembrane</keyword>
<dbReference type="AlphaFoldDB" id="A0A133PGX8"/>
<proteinExistence type="predicted"/>
<dbReference type="PATRIC" id="fig|54005.3.peg.1859"/>
<feature type="transmembrane region" description="Helical" evidence="1">
    <location>
        <begin position="232"/>
        <end position="252"/>
    </location>
</feature>
<comment type="caution">
    <text evidence="2">The sequence shown here is derived from an EMBL/GenBank/DDBJ whole genome shotgun (WGS) entry which is preliminary data.</text>
</comment>
<gene>
    <name evidence="2" type="ORF">HMPREF3229_01896</name>
</gene>
<keyword evidence="1" id="KW-0472">Membrane</keyword>
<dbReference type="EMBL" id="LRQE01000050">
    <property type="protein sequence ID" value="KXA27825.1"/>
    <property type="molecule type" value="Genomic_DNA"/>
</dbReference>
<feature type="transmembrane region" description="Helical" evidence="1">
    <location>
        <begin position="95"/>
        <end position="113"/>
    </location>
</feature>